<evidence type="ECO:0000256" key="2">
    <source>
        <dbReference type="ARBA" id="ARBA00023015"/>
    </source>
</evidence>
<sequence length="286" mass="32123">MDEAGSFSEAADLAAMTQANVSKHIKALEEQIGNLLFLRTPHGAVITDAGVRLRDYIRNMENLQSHFLAGLHDHAVEAKGRVSCAMPASCLLLPRAAALFHRQQAHADLCINVHLIPADKIIEKVMDGSIDVGVSIDRVDHARLEYIPLDKEEYVAAGSPRMNIAALDADSLLQYKFISHPEFSFYFRCWRYHFFPEWHHAHAVSLKYVGRANSIHDALLMVVKGHGISLFPRHCIDAYLREGTLQEYRCPGKPLLLNDLHLVRLNTLSRSRGMDLFISWFAEGCG</sequence>
<dbReference type="InterPro" id="IPR005119">
    <property type="entry name" value="LysR_subst-bd"/>
</dbReference>
<dbReference type="Gene3D" id="3.40.190.290">
    <property type="match status" value="1"/>
</dbReference>
<dbReference type="Proteomes" id="UP000006764">
    <property type="component" value="Chromosome"/>
</dbReference>
<dbReference type="InterPro" id="IPR000847">
    <property type="entry name" value="LysR_HTH_N"/>
</dbReference>
<dbReference type="HOGENOM" id="CLU_039613_6_0_6"/>
<evidence type="ECO:0000256" key="3">
    <source>
        <dbReference type="ARBA" id="ARBA00023125"/>
    </source>
</evidence>
<dbReference type="PROSITE" id="PS50931">
    <property type="entry name" value="HTH_LYSR"/>
    <property type="match status" value="1"/>
</dbReference>
<dbReference type="Pfam" id="PF03466">
    <property type="entry name" value="LysR_substrate"/>
    <property type="match status" value="1"/>
</dbReference>
<evidence type="ECO:0000256" key="4">
    <source>
        <dbReference type="ARBA" id="ARBA00023163"/>
    </source>
</evidence>
<dbReference type="Pfam" id="PF00126">
    <property type="entry name" value="HTH_1"/>
    <property type="match status" value="1"/>
</dbReference>
<dbReference type="STRING" id="391936.S7S_18340"/>
<dbReference type="SUPFAM" id="SSF46785">
    <property type="entry name" value="Winged helix' DNA-binding domain"/>
    <property type="match status" value="1"/>
</dbReference>
<evidence type="ECO:0000256" key="1">
    <source>
        <dbReference type="ARBA" id="ARBA00009437"/>
    </source>
</evidence>
<dbReference type="PANTHER" id="PTHR30126:SF99">
    <property type="entry name" value="TRANSCRIPTIONAL REGULATOR LYSR FAMILY"/>
    <property type="match status" value="1"/>
</dbReference>
<keyword evidence="2" id="KW-0805">Transcription regulation</keyword>
<dbReference type="InterPro" id="IPR036388">
    <property type="entry name" value="WH-like_DNA-bd_sf"/>
</dbReference>
<keyword evidence="7" id="KW-1185">Reference proteome</keyword>
<accession>A0A0B4XTS0</accession>
<keyword evidence="3" id="KW-0238">DNA-binding</keyword>
<dbReference type="KEGG" id="apac:S7S_18340"/>
<dbReference type="AlphaFoldDB" id="A0A0B4XTS0"/>
<protein>
    <submittedName>
        <fullName evidence="6">Transcriptional regulator LysR family protein</fullName>
    </submittedName>
</protein>
<dbReference type="InterPro" id="IPR036390">
    <property type="entry name" value="WH_DNA-bd_sf"/>
</dbReference>
<dbReference type="PRINTS" id="PR00039">
    <property type="entry name" value="HTHLYSR"/>
</dbReference>
<dbReference type="PANTHER" id="PTHR30126">
    <property type="entry name" value="HTH-TYPE TRANSCRIPTIONAL REGULATOR"/>
    <property type="match status" value="1"/>
</dbReference>
<dbReference type="GO" id="GO:0000976">
    <property type="term" value="F:transcription cis-regulatory region binding"/>
    <property type="evidence" value="ECO:0007669"/>
    <property type="project" value="TreeGrafter"/>
</dbReference>
<feature type="domain" description="HTH lysR-type" evidence="5">
    <location>
        <begin position="1"/>
        <end position="47"/>
    </location>
</feature>
<proteinExistence type="inferred from homology"/>
<reference evidence="6 7" key="1">
    <citation type="journal article" date="2012" name="J. Bacteriol.">
        <title>Genome sequence of an alkane-degrading bacterium, Alcanivorax pacificus type strain W11-5, isolated from deep sea sediment.</title>
        <authorList>
            <person name="Lai Q."/>
            <person name="Shao Z."/>
        </authorList>
    </citation>
    <scope>NUCLEOTIDE SEQUENCE [LARGE SCALE GENOMIC DNA]</scope>
    <source>
        <strain evidence="6 7">W11-5</strain>
    </source>
</reference>
<keyword evidence="4" id="KW-0804">Transcription</keyword>
<dbReference type="SUPFAM" id="SSF53850">
    <property type="entry name" value="Periplasmic binding protein-like II"/>
    <property type="match status" value="1"/>
</dbReference>
<dbReference type="EMBL" id="CP004387">
    <property type="protein sequence ID" value="AJD50080.1"/>
    <property type="molecule type" value="Genomic_DNA"/>
</dbReference>
<dbReference type="GO" id="GO:0003700">
    <property type="term" value="F:DNA-binding transcription factor activity"/>
    <property type="evidence" value="ECO:0007669"/>
    <property type="project" value="InterPro"/>
</dbReference>
<evidence type="ECO:0000313" key="6">
    <source>
        <dbReference type="EMBL" id="AJD50080.1"/>
    </source>
</evidence>
<dbReference type="CDD" id="cd05466">
    <property type="entry name" value="PBP2_LTTR_substrate"/>
    <property type="match status" value="1"/>
</dbReference>
<organism evidence="6 7">
    <name type="scientific">Isoalcanivorax pacificus W11-5</name>
    <dbReference type="NCBI Taxonomy" id="391936"/>
    <lineage>
        <taxon>Bacteria</taxon>
        <taxon>Pseudomonadati</taxon>
        <taxon>Pseudomonadota</taxon>
        <taxon>Gammaproteobacteria</taxon>
        <taxon>Oceanospirillales</taxon>
        <taxon>Alcanivoracaceae</taxon>
        <taxon>Isoalcanivorax</taxon>
    </lineage>
</organism>
<dbReference type="Gene3D" id="1.10.10.10">
    <property type="entry name" value="Winged helix-like DNA-binding domain superfamily/Winged helix DNA-binding domain"/>
    <property type="match status" value="1"/>
</dbReference>
<evidence type="ECO:0000313" key="7">
    <source>
        <dbReference type="Proteomes" id="UP000006764"/>
    </source>
</evidence>
<gene>
    <name evidence="6" type="ORF">S7S_18340</name>
</gene>
<comment type="similarity">
    <text evidence="1">Belongs to the LysR transcriptional regulatory family.</text>
</comment>
<name>A0A0B4XTS0_9GAMM</name>
<evidence type="ECO:0000259" key="5">
    <source>
        <dbReference type="PROSITE" id="PS50931"/>
    </source>
</evidence>